<evidence type="ECO:0008006" key="4">
    <source>
        <dbReference type="Google" id="ProtNLM"/>
    </source>
</evidence>
<organism evidence="1 3">
    <name type="scientific">Microthlaspi erraticum</name>
    <dbReference type="NCBI Taxonomy" id="1685480"/>
    <lineage>
        <taxon>Eukaryota</taxon>
        <taxon>Viridiplantae</taxon>
        <taxon>Streptophyta</taxon>
        <taxon>Embryophyta</taxon>
        <taxon>Tracheophyta</taxon>
        <taxon>Spermatophyta</taxon>
        <taxon>Magnoliopsida</taxon>
        <taxon>eudicotyledons</taxon>
        <taxon>Gunneridae</taxon>
        <taxon>Pentapetalae</taxon>
        <taxon>rosids</taxon>
        <taxon>malvids</taxon>
        <taxon>Brassicales</taxon>
        <taxon>Brassicaceae</taxon>
        <taxon>Coluteocarpeae</taxon>
        <taxon>Microthlaspi</taxon>
    </lineage>
</organism>
<dbReference type="PANTHER" id="PTHR46890">
    <property type="entry name" value="NON-LTR RETROLELEMENT REVERSE TRANSCRIPTASE-LIKE PROTEIN-RELATED"/>
    <property type="match status" value="1"/>
</dbReference>
<dbReference type="PANTHER" id="PTHR46890:SF48">
    <property type="entry name" value="RNA-DIRECTED DNA POLYMERASE"/>
    <property type="match status" value="1"/>
</dbReference>
<dbReference type="AlphaFoldDB" id="A0A6D2J702"/>
<protein>
    <recommendedName>
        <fullName evidence="4">Reverse transcriptase domain-containing protein</fullName>
    </recommendedName>
</protein>
<dbReference type="InterPro" id="IPR052343">
    <property type="entry name" value="Retrotransposon-Effector_Assoc"/>
</dbReference>
<keyword evidence="3" id="KW-1185">Reference proteome</keyword>
<reference evidence="1 3" key="1">
    <citation type="submission" date="2020-01" db="EMBL/GenBank/DDBJ databases">
        <authorList>
            <person name="Mishra B."/>
        </authorList>
    </citation>
    <scope>NUCLEOTIDE SEQUENCE [LARGE SCALE GENOMIC DNA]</scope>
</reference>
<evidence type="ECO:0000313" key="1">
    <source>
        <dbReference type="EMBL" id="CAA7035370.1"/>
    </source>
</evidence>
<dbReference type="EMBL" id="CACVBM020001157">
    <property type="protein sequence ID" value="CAA7035370.1"/>
    <property type="molecule type" value="Genomic_DNA"/>
</dbReference>
<evidence type="ECO:0000313" key="2">
    <source>
        <dbReference type="EMBL" id="CAA7036228.1"/>
    </source>
</evidence>
<evidence type="ECO:0000313" key="3">
    <source>
        <dbReference type="Proteomes" id="UP000467841"/>
    </source>
</evidence>
<gene>
    <name evidence="1" type="ORF">MERR_LOCUS22605</name>
    <name evidence="2" type="ORF">MERR_LOCUS23463</name>
</gene>
<proteinExistence type="predicted"/>
<sequence>MKRSFGDRNQEKSDFEKEIETRSFFQASVKSNRDKNSLKFLSDEHEREQFSNQSKGGVAERYFSELFKTSSPESFSDVFSDFSPRVTKRMNADLTCEVTIEEVRLAIFSTESEKATGHDGMTGFFYKKYWEVVKDQLFADVKLFFSSGKIQGEWNHTHITLIPKITTPRRMTDLRPISLCTVLYKIMSKIFTSQLKKILPAIVSPTQQLLYRNASSLITYKLRMRLYTVLVHIRKSQRSS</sequence>
<dbReference type="EMBL" id="CACVBM020001163">
    <property type="protein sequence ID" value="CAA7036228.1"/>
    <property type="molecule type" value="Genomic_DNA"/>
</dbReference>
<name>A0A6D2J702_9BRAS</name>
<accession>A0A6D2J702</accession>
<dbReference type="OrthoDB" id="1938551at2759"/>
<dbReference type="Proteomes" id="UP000467841">
    <property type="component" value="Unassembled WGS sequence"/>
</dbReference>